<gene>
    <name evidence="2" type="ORF">DGYR_LOCUS7832</name>
</gene>
<keyword evidence="3" id="KW-1185">Reference proteome</keyword>
<evidence type="ECO:0000313" key="3">
    <source>
        <dbReference type="Proteomes" id="UP000549394"/>
    </source>
</evidence>
<dbReference type="AlphaFoldDB" id="A0A7I8VTH9"/>
<name>A0A7I8VTH9_9ANNE</name>
<proteinExistence type="predicted"/>
<organism evidence="2 3">
    <name type="scientific">Dimorphilus gyrociliatus</name>
    <dbReference type="NCBI Taxonomy" id="2664684"/>
    <lineage>
        <taxon>Eukaryota</taxon>
        <taxon>Metazoa</taxon>
        <taxon>Spiralia</taxon>
        <taxon>Lophotrochozoa</taxon>
        <taxon>Annelida</taxon>
        <taxon>Polychaeta</taxon>
        <taxon>Polychaeta incertae sedis</taxon>
        <taxon>Dinophilidae</taxon>
        <taxon>Dimorphilus</taxon>
    </lineage>
</organism>
<accession>A0A7I8VTH9</accession>
<feature type="signal peptide" evidence="1">
    <location>
        <begin position="1"/>
        <end position="21"/>
    </location>
</feature>
<dbReference type="Proteomes" id="UP000549394">
    <property type="component" value="Unassembled WGS sequence"/>
</dbReference>
<comment type="caution">
    <text evidence="2">The sequence shown here is derived from an EMBL/GenBank/DDBJ whole genome shotgun (WGS) entry which is preliminary data.</text>
</comment>
<keyword evidence="1" id="KW-0732">Signal</keyword>
<protein>
    <submittedName>
        <fullName evidence="2">Uncharacterized protein</fullName>
    </submittedName>
</protein>
<evidence type="ECO:0000313" key="2">
    <source>
        <dbReference type="EMBL" id="CAD5119624.1"/>
    </source>
</evidence>
<sequence length="96" mass="11500">MRRSVVVFLFLFCFLIAGLSADYYEEFNGKRAPWFVGKRDGRLFIGKKSEGIDERIQRLTELAKEMKRRLRSRPFYIGKRNRMFIDKRDSNDDLTL</sequence>
<reference evidence="2 3" key="1">
    <citation type="submission" date="2020-08" db="EMBL/GenBank/DDBJ databases">
        <authorList>
            <person name="Hejnol A."/>
        </authorList>
    </citation>
    <scope>NUCLEOTIDE SEQUENCE [LARGE SCALE GENOMIC DNA]</scope>
</reference>
<feature type="chain" id="PRO_5029564930" evidence="1">
    <location>
        <begin position="22"/>
        <end position="96"/>
    </location>
</feature>
<dbReference type="EMBL" id="CAJFCJ010000010">
    <property type="protein sequence ID" value="CAD5119624.1"/>
    <property type="molecule type" value="Genomic_DNA"/>
</dbReference>
<evidence type="ECO:0000256" key="1">
    <source>
        <dbReference type="SAM" id="SignalP"/>
    </source>
</evidence>